<dbReference type="Pfam" id="PF17917">
    <property type="entry name" value="RT_RNaseH"/>
    <property type="match status" value="1"/>
</dbReference>
<keyword evidence="4" id="KW-0540">Nuclease</keyword>
<evidence type="ECO:0000256" key="7">
    <source>
        <dbReference type="ARBA" id="ARBA00022801"/>
    </source>
</evidence>
<evidence type="ECO:0000313" key="14">
    <source>
        <dbReference type="Proteomes" id="UP001604336"/>
    </source>
</evidence>
<dbReference type="InterPro" id="IPR036875">
    <property type="entry name" value="Znf_CCHC_sf"/>
</dbReference>
<dbReference type="InterPro" id="IPR041373">
    <property type="entry name" value="RT_RNaseH"/>
</dbReference>
<keyword evidence="3" id="KW-0548">Nucleotidyltransferase</keyword>
<feature type="region of interest" description="Disordered" evidence="10">
    <location>
        <begin position="1"/>
        <end position="40"/>
    </location>
</feature>
<dbReference type="GO" id="GO:0003677">
    <property type="term" value="F:DNA binding"/>
    <property type="evidence" value="ECO:0007669"/>
    <property type="project" value="UniProtKB-KW"/>
</dbReference>
<evidence type="ECO:0000256" key="3">
    <source>
        <dbReference type="ARBA" id="ARBA00022695"/>
    </source>
</evidence>
<evidence type="ECO:0000256" key="2">
    <source>
        <dbReference type="ARBA" id="ARBA00022679"/>
    </source>
</evidence>
<dbReference type="InterPro" id="IPR043502">
    <property type="entry name" value="DNA/RNA_pol_sf"/>
</dbReference>
<reference evidence="14" key="1">
    <citation type="submission" date="2024-07" db="EMBL/GenBank/DDBJ databases">
        <title>Two chromosome-level genome assemblies of Korean endemic species Abeliophyllum distichum and Forsythia ovata (Oleaceae).</title>
        <authorList>
            <person name="Jang H."/>
        </authorList>
    </citation>
    <scope>NUCLEOTIDE SEQUENCE [LARGE SCALE GENOMIC DNA]</scope>
</reference>
<evidence type="ECO:0000256" key="1">
    <source>
        <dbReference type="ARBA" id="ARBA00022670"/>
    </source>
</evidence>
<dbReference type="GO" id="GO:0004190">
    <property type="term" value="F:aspartic-type endopeptidase activity"/>
    <property type="evidence" value="ECO:0007669"/>
    <property type="project" value="UniProtKB-KW"/>
</dbReference>
<evidence type="ECO:0000256" key="6">
    <source>
        <dbReference type="ARBA" id="ARBA00022759"/>
    </source>
</evidence>
<dbReference type="EMBL" id="JBFOLK010000012">
    <property type="protein sequence ID" value="KAL2471951.1"/>
    <property type="molecule type" value="Genomic_DNA"/>
</dbReference>
<comment type="caution">
    <text evidence="13">The sequence shown here is derived from an EMBL/GenBank/DDBJ whole genome shotgun (WGS) entry which is preliminary data.</text>
</comment>
<gene>
    <name evidence="13" type="ORF">Adt_40087</name>
</gene>
<keyword evidence="14" id="KW-1185">Reference proteome</keyword>
<feature type="domain" description="Reverse transcriptase" evidence="12">
    <location>
        <begin position="590"/>
        <end position="771"/>
    </location>
</feature>
<dbReference type="SUPFAM" id="SSF57756">
    <property type="entry name" value="Retrovirus zinc finger-like domains"/>
    <property type="match status" value="1"/>
</dbReference>
<keyword evidence="6" id="KW-0255">Endonuclease</keyword>
<dbReference type="InterPro" id="IPR000477">
    <property type="entry name" value="RT_dom"/>
</dbReference>
<keyword evidence="7" id="KW-0378">Hydrolase</keyword>
<dbReference type="Pfam" id="PF00078">
    <property type="entry name" value="RVT_1"/>
    <property type="match status" value="1"/>
</dbReference>
<evidence type="ECO:0000313" key="13">
    <source>
        <dbReference type="EMBL" id="KAL2471951.1"/>
    </source>
</evidence>
<protein>
    <submittedName>
        <fullName evidence="13">Reverse transcriptase domain-containing protein</fullName>
    </submittedName>
</protein>
<evidence type="ECO:0000256" key="10">
    <source>
        <dbReference type="SAM" id="MobiDB-lite"/>
    </source>
</evidence>
<evidence type="ECO:0000256" key="4">
    <source>
        <dbReference type="ARBA" id="ARBA00022722"/>
    </source>
</evidence>
<evidence type="ECO:0000256" key="9">
    <source>
        <dbReference type="PROSITE-ProRule" id="PRU00047"/>
    </source>
</evidence>
<dbReference type="CDD" id="cd09274">
    <property type="entry name" value="RNase_HI_RT_Ty3"/>
    <property type="match status" value="1"/>
</dbReference>
<name>A0ABD1Q6W9_9LAMI</name>
<sequence length="1099" mass="126530">MANEAQTSREESTERPAEETEQAEPNVISEDEQSSPPILPNGMGPILFAASGSSVKFTLDDILPIKWRNRFQEMQAWCSAELQKSLMTHTAVIKSFLARLTGFLRDWYDSLGEYRQLQYLNSPTVEQCMNALYWEFCGRQDNLKDIAREEFFKLKCCSYNPKDLDKHFQNTAKRYYLIGGMDDPNIKQAYLESIPQPLGQETLRMIEMKGQFLGTTSFGELHNMVLRTLKKLCNQRAFLTDIHTTGKKLEKACERPELKIMCRHNDKSCSCPGKKKGKKKCHIKKFKFRKKRSFPKKRRFFRRKFSKKKGDRYFICGKKGHFAKDCPEQKKAKILKQICAATNIDDEADLESIFSAEDEQSSNTIFVLEDRASDTDDSFSNPDECYGLQVINLSLSVPMVEIKIFPSKYDRPIIVAGLFDTGAACSILNPTVLPSSMWKPHKQIFQAANNEYFSTEIISKHVGIQFFPNCKISHRLLGSSLPGKDQSLVLTSSNSFGKKESSQNTYLRPTTYFSMTSIHSLKEKLIRDCCAESHTDFLSKCTNLLWKNSEFFVSLPFKLNEDANPTKASHTGMSPEHLQLATTELANLQAEGLIEPTNSQWACQALYVNKRAEQVRGKMKLVIDYKPLNHFLADDKFPLPNRKALFANLSTAKMFSKFDLKAGFYQIRILPEERHKTGFCIPNSHFQWTVMPFGLKTAPSLFQKAITRIYHPIMKSALVYIDDILLFSPDESSHSQLLSDFYDITKTYGVMLAQKKMLIGVNEKDFLEYVEEKCFALDTHEQTRAIQLIKQNVHSLPALSIPNKGKRILQTDASDLYWAAVLLEENNGKRNICGYKSGSFSDAEKHYHSTFKEILAVKRGIEKFQFHLIGHHFFVEMDMSAFPKMISFKQKQIPNSQLLRWAEWFANFDFEVKHIKAHDNLLPDLLSRPKPKISAIKPIPIICMMGPSSSKPSSSKSFSSRPSEIYPNMDNFSPEINNLIKDKTLKARSRELVLKYQSLVNKKHGIHIFGGLGFHPDYPFLNLFFFNPDRLQWAFSKEILCFLWYLLELYKIPFCFNAEAMATWLSELGHDLWKTYPELYPEPNSYAKKFFEWFHPVNH</sequence>
<dbReference type="InterPro" id="IPR001878">
    <property type="entry name" value="Znf_CCHC"/>
</dbReference>
<organism evidence="13 14">
    <name type="scientific">Abeliophyllum distichum</name>
    <dbReference type="NCBI Taxonomy" id="126358"/>
    <lineage>
        <taxon>Eukaryota</taxon>
        <taxon>Viridiplantae</taxon>
        <taxon>Streptophyta</taxon>
        <taxon>Embryophyta</taxon>
        <taxon>Tracheophyta</taxon>
        <taxon>Spermatophyta</taxon>
        <taxon>Magnoliopsida</taxon>
        <taxon>eudicotyledons</taxon>
        <taxon>Gunneridae</taxon>
        <taxon>Pentapetalae</taxon>
        <taxon>asterids</taxon>
        <taxon>lamiids</taxon>
        <taxon>Lamiales</taxon>
        <taxon>Oleaceae</taxon>
        <taxon>Forsythieae</taxon>
        <taxon>Abeliophyllum</taxon>
    </lineage>
</organism>
<dbReference type="PROSITE" id="PS50878">
    <property type="entry name" value="RT_POL"/>
    <property type="match status" value="1"/>
</dbReference>
<dbReference type="SUPFAM" id="SSF56672">
    <property type="entry name" value="DNA/RNA polymerases"/>
    <property type="match status" value="1"/>
</dbReference>
<feature type="domain" description="CCHC-type" evidence="11">
    <location>
        <begin position="314"/>
        <end position="328"/>
    </location>
</feature>
<evidence type="ECO:0000256" key="5">
    <source>
        <dbReference type="ARBA" id="ARBA00022750"/>
    </source>
</evidence>
<dbReference type="GO" id="GO:0008270">
    <property type="term" value="F:zinc ion binding"/>
    <property type="evidence" value="ECO:0007669"/>
    <property type="project" value="UniProtKB-KW"/>
</dbReference>
<dbReference type="Gene3D" id="4.10.60.10">
    <property type="entry name" value="Zinc finger, CCHC-type"/>
    <property type="match status" value="1"/>
</dbReference>
<dbReference type="GO" id="GO:0003964">
    <property type="term" value="F:RNA-directed DNA polymerase activity"/>
    <property type="evidence" value="ECO:0007669"/>
    <property type="project" value="UniProtKB-KW"/>
</dbReference>
<keyword evidence="2" id="KW-0808">Transferase</keyword>
<keyword evidence="9" id="KW-0863">Zinc-finger</keyword>
<feature type="compositionally biased region" description="Basic and acidic residues" evidence="10">
    <location>
        <begin position="7"/>
        <end position="18"/>
    </location>
</feature>
<keyword evidence="9" id="KW-0862">Zinc</keyword>
<dbReference type="Gene3D" id="3.10.10.10">
    <property type="entry name" value="HIV Type 1 Reverse Transcriptase, subunit A, domain 1"/>
    <property type="match status" value="1"/>
</dbReference>
<dbReference type="PROSITE" id="PS50158">
    <property type="entry name" value="ZF_CCHC"/>
    <property type="match status" value="1"/>
</dbReference>
<dbReference type="AlphaFoldDB" id="A0ABD1Q6W9"/>
<accession>A0ABD1Q6W9</accession>
<dbReference type="Pfam" id="PF00098">
    <property type="entry name" value="zf-CCHC"/>
    <property type="match status" value="1"/>
</dbReference>
<proteinExistence type="predicted"/>
<evidence type="ECO:0000259" key="12">
    <source>
        <dbReference type="PROSITE" id="PS50878"/>
    </source>
</evidence>
<dbReference type="Gene3D" id="3.30.70.270">
    <property type="match status" value="1"/>
</dbReference>
<dbReference type="GO" id="GO:0006508">
    <property type="term" value="P:proteolysis"/>
    <property type="evidence" value="ECO:0007669"/>
    <property type="project" value="UniProtKB-KW"/>
</dbReference>
<dbReference type="CDD" id="cd01647">
    <property type="entry name" value="RT_LTR"/>
    <property type="match status" value="1"/>
</dbReference>
<dbReference type="InterPro" id="IPR043128">
    <property type="entry name" value="Rev_trsase/Diguanyl_cyclase"/>
</dbReference>
<dbReference type="InterPro" id="IPR051320">
    <property type="entry name" value="Viral_Replic_Matur_Polypro"/>
</dbReference>
<dbReference type="PANTHER" id="PTHR33064:SF37">
    <property type="entry name" value="RIBONUCLEASE H"/>
    <property type="match status" value="1"/>
</dbReference>
<keyword evidence="8 13" id="KW-0695">RNA-directed DNA polymerase</keyword>
<keyword evidence="9" id="KW-0479">Metal-binding</keyword>
<keyword evidence="1" id="KW-0645">Protease</keyword>
<evidence type="ECO:0000256" key="8">
    <source>
        <dbReference type="ARBA" id="ARBA00022918"/>
    </source>
</evidence>
<evidence type="ECO:0000259" key="11">
    <source>
        <dbReference type="PROSITE" id="PS50158"/>
    </source>
</evidence>
<dbReference type="Proteomes" id="UP001604336">
    <property type="component" value="Unassembled WGS sequence"/>
</dbReference>
<dbReference type="PANTHER" id="PTHR33064">
    <property type="entry name" value="POL PROTEIN"/>
    <property type="match status" value="1"/>
</dbReference>
<keyword evidence="5" id="KW-0064">Aspartyl protease</keyword>